<dbReference type="Proteomes" id="UP000324639">
    <property type="component" value="Chromosome Bgt_-05"/>
</dbReference>
<reference evidence="1 2" key="1">
    <citation type="submission" date="2018-08" db="EMBL/GenBank/DDBJ databases">
        <authorList>
            <person name="Muller C M."/>
        </authorList>
    </citation>
    <scope>NUCLEOTIDE SEQUENCE [LARGE SCALE GENOMIC DNA]</scope>
</reference>
<organism evidence="1 2">
    <name type="scientific">Blumeria graminis f. sp. tritici</name>
    <dbReference type="NCBI Taxonomy" id="62690"/>
    <lineage>
        <taxon>Eukaryota</taxon>
        <taxon>Fungi</taxon>
        <taxon>Dikarya</taxon>
        <taxon>Ascomycota</taxon>
        <taxon>Pezizomycotina</taxon>
        <taxon>Leotiomycetes</taxon>
        <taxon>Erysiphales</taxon>
        <taxon>Erysiphaceae</taxon>
        <taxon>Blumeria</taxon>
    </lineage>
</organism>
<dbReference type="AlphaFoldDB" id="A0A9X9MF44"/>
<gene>
    <name evidence="1" type="ORF">BGT96224V316_LOCUS3175</name>
</gene>
<evidence type="ECO:0000313" key="2">
    <source>
        <dbReference type="Proteomes" id="UP000324639"/>
    </source>
</evidence>
<proteinExistence type="predicted"/>
<name>A0A9X9MF44_BLUGR</name>
<protein>
    <submittedName>
        <fullName evidence="1">Bgt-4042</fullName>
    </submittedName>
</protein>
<accession>A0A9X9MF44</accession>
<evidence type="ECO:0000313" key="1">
    <source>
        <dbReference type="EMBL" id="VDB84101.1"/>
    </source>
</evidence>
<sequence>MLNRTLTIRVLSQSMNKKYTNL</sequence>
<dbReference type="EMBL" id="LR026988">
    <property type="protein sequence ID" value="VDB84101.1"/>
    <property type="molecule type" value="Genomic_DNA"/>
</dbReference>
<keyword evidence="2" id="KW-1185">Reference proteome</keyword>